<protein>
    <recommendedName>
        <fullName evidence="1">Sugar fermentation stimulation protein homolog</fullName>
    </recommendedName>
</protein>
<feature type="domain" description="Sugar fermentation stimulation protein C-terminal" evidence="2">
    <location>
        <begin position="83"/>
        <end position="219"/>
    </location>
</feature>
<dbReference type="NCBIfam" id="TIGR00230">
    <property type="entry name" value="sfsA"/>
    <property type="match status" value="1"/>
</dbReference>
<accession>A0A916VXD0</accession>
<dbReference type="EMBL" id="BMKB01000002">
    <property type="protein sequence ID" value="GGA48222.1"/>
    <property type="molecule type" value="Genomic_DNA"/>
</dbReference>
<keyword evidence="5" id="KW-1185">Reference proteome</keyword>
<dbReference type="AlphaFoldDB" id="A0A916VXD0"/>
<evidence type="ECO:0000259" key="3">
    <source>
        <dbReference type="Pfam" id="PF17746"/>
    </source>
</evidence>
<organism evidence="4 5">
    <name type="scientific">Pelagibacterium lentulum</name>
    <dbReference type="NCBI Taxonomy" id="2029865"/>
    <lineage>
        <taxon>Bacteria</taxon>
        <taxon>Pseudomonadati</taxon>
        <taxon>Pseudomonadota</taxon>
        <taxon>Alphaproteobacteria</taxon>
        <taxon>Hyphomicrobiales</taxon>
        <taxon>Devosiaceae</taxon>
        <taxon>Pelagibacterium</taxon>
    </lineage>
</organism>
<dbReference type="GO" id="GO:0003677">
    <property type="term" value="F:DNA binding"/>
    <property type="evidence" value="ECO:0007669"/>
    <property type="project" value="InterPro"/>
</dbReference>
<feature type="domain" description="SfsA N-terminal OB" evidence="3">
    <location>
        <begin position="13"/>
        <end position="79"/>
    </location>
</feature>
<comment type="similarity">
    <text evidence="1">Belongs to the SfsA family.</text>
</comment>
<evidence type="ECO:0000256" key="1">
    <source>
        <dbReference type="HAMAP-Rule" id="MF_00095"/>
    </source>
</evidence>
<dbReference type="PANTHER" id="PTHR30545">
    <property type="entry name" value="SUGAR FERMENTATION STIMULATION PROTEIN A"/>
    <property type="match status" value="1"/>
</dbReference>
<evidence type="ECO:0000313" key="4">
    <source>
        <dbReference type="EMBL" id="GGA48222.1"/>
    </source>
</evidence>
<evidence type="ECO:0000313" key="5">
    <source>
        <dbReference type="Proteomes" id="UP000596977"/>
    </source>
</evidence>
<gene>
    <name evidence="1 4" type="primary">sfsA</name>
    <name evidence="4" type="ORF">GCM10011499_17620</name>
</gene>
<proteinExistence type="inferred from homology"/>
<dbReference type="Gene3D" id="3.40.1350.60">
    <property type="match status" value="1"/>
</dbReference>
<comment type="caution">
    <text evidence="4">The sequence shown here is derived from an EMBL/GenBank/DDBJ whole genome shotgun (WGS) entry which is preliminary data.</text>
</comment>
<dbReference type="CDD" id="cd22359">
    <property type="entry name" value="SfsA-like_bacterial"/>
    <property type="match status" value="1"/>
</dbReference>
<dbReference type="Pfam" id="PF03749">
    <property type="entry name" value="SfsA"/>
    <property type="match status" value="1"/>
</dbReference>
<dbReference type="InterPro" id="IPR040452">
    <property type="entry name" value="SfsA_C"/>
</dbReference>
<sequence>MQFPSTLIPGTLIKRYKRFLADITLGDGSVITAHCANPGAMTGLAMPGLPVWLSKSNDPKRKLAYSLELVELPTGLVGINTAHPNRIVAKALAEKAIPELAAYSSVRPEMKYGEKSRVDFFLSGEGLPDCYLEVKNVHLVRQEGLAEFPDSVTARGTRHLEDLGKMVDAGHRAVMLYLVQRTDCTQFALASDIDPAYARAFEGAHARGVEALCYATHLNMTSITIAHPLPFVKRDD</sequence>
<name>A0A916VXD0_9HYPH</name>
<dbReference type="Proteomes" id="UP000596977">
    <property type="component" value="Unassembled WGS sequence"/>
</dbReference>
<reference evidence="4 5" key="1">
    <citation type="journal article" date="2014" name="Int. J. Syst. Evol. Microbiol.">
        <title>Complete genome sequence of Corynebacterium casei LMG S-19264T (=DSM 44701T), isolated from a smear-ripened cheese.</title>
        <authorList>
            <consortium name="US DOE Joint Genome Institute (JGI-PGF)"/>
            <person name="Walter F."/>
            <person name="Albersmeier A."/>
            <person name="Kalinowski J."/>
            <person name="Ruckert C."/>
        </authorList>
    </citation>
    <scope>NUCLEOTIDE SEQUENCE [LARGE SCALE GENOMIC DNA]</scope>
    <source>
        <strain evidence="4 5">CGMCC 1.15896</strain>
    </source>
</reference>
<dbReference type="PANTHER" id="PTHR30545:SF2">
    <property type="entry name" value="SUGAR FERMENTATION STIMULATION PROTEIN A"/>
    <property type="match status" value="1"/>
</dbReference>
<dbReference type="Gene3D" id="2.40.50.580">
    <property type="match status" value="1"/>
</dbReference>
<dbReference type="OrthoDB" id="9802365at2"/>
<dbReference type="InterPro" id="IPR041465">
    <property type="entry name" value="SfsA_N"/>
</dbReference>
<evidence type="ECO:0000259" key="2">
    <source>
        <dbReference type="Pfam" id="PF03749"/>
    </source>
</evidence>
<dbReference type="Pfam" id="PF17746">
    <property type="entry name" value="SfsA_N"/>
    <property type="match status" value="1"/>
</dbReference>
<dbReference type="InterPro" id="IPR005224">
    <property type="entry name" value="SfsA"/>
</dbReference>
<dbReference type="HAMAP" id="MF_00095">
    <property type="entry name" value="SfsA"/>
    <property type="match status" value="1"/>
</dbReference>
<dbReference type="RefSeq" id="WP_127070936.1">
    <property type="nucleotide sequence ID" value="NZ_BMKB01000002.1"/>
</dbReference>